<reference evidence="3" key="1">
    <citation type="submission" date="2015-04" db="UniProtKB">
        <authorList>
            <consortium name="EnsemblPlants"/>
        </authorList>
    </citation>
    <scope>IDENTIFICATION</scope>
</reference>
<protein>
    <submittedName>
        <fullName evidence="3">Uncharacterized protein</fullName>
    </submittedName>
</protein>
<reference evidence="3" key="2">
    <citation type="submission" date="2018-05" db="EMBL/GenBank/DDBJ databases">
        <title>OmerRS3 (Oryza meridionalis Reference Sequence Version 3).</title>
        <authorList>
            <person name="Zhang J."/>
            <person name="Kudrna D."/>
            <person name="Lee S."/>
            <person name="Talag J."/>
            <person name="Welchert J."/>
            <person name="Wing R.A."/>
        </authorList>
    </citation>
    <scope>NUCLEOTIDE SEQUENCE [LARGE SCALE GENOMIC DNA]</scope>
    <source>
        <strain evidence="3">cv. OR44</strain>
    </source>
</reference>
<dbReference type="Gramene" id="OMERI01G40390.1">
    <property type="protein sequence ID" value="OMERI01G40390.1"/>
    <property type="gene ID" value="OMERI01G40390"/>
</dbReference>
<evidence type="ECO:0000256" key="1">
    <source>
        <dbReference type="SAM" id="MobiDB-lite"/>
    </source>
</evidence>
<name>A0A0E0CCU0_9ORYZ</name>
<sequence length="211" mass="23287">MWARMHSIVVFLLPTPNADQRRCIHNQQCPLWWLPRGSACRWLSYLPSTPPLLPLAIAPTPRPHPSTSSPSSSPRSHLPSSATSSLMPTFTSSDSAAETSSSPSSAQLCPCRSSAASPCAPAYHLSSSKDEPLQAWCIHHINLTAVRQTYKMQRLRLGTSRKARSLSSMTTQESIISRRGRRHNERGPGAWRGRGVSLQCEVGIDEHRGKR</sequence>
<evidence type="ECO:0000256" key="2">
    <source>
        <dbReference type="SAM" id="SignalP"/>
    </source>
</evidence>
<accession>A0A0E0CCU0</accession>
<dbReference type="AlphaFoldDB" id="A0A0E0CCU0"/>
<evidence type="ECO:0000313" key="4">
    <source>
        <dbReference type="Proteomes" id="UP000008021"/>
    </source>
</evidence>
<keyword evidence="2" id="KW-0732">Signal</keyword>
<feature type="chain" id="PRO_5002355851" evidence="2">
    <location>
        <begin position="21"/>
        <end position="211"/>
    </location>
</feature>
<dbReference type="Proteomes" id="UP000008021">
    <property type="component" value="Chromosome 1"/>
</dbReference>
<organism evidence="3">
    <name type="scientific">Oryza meridionalis</name>
    <dbReference type="NCBI Taxonomy" id="40149"/>
    <lineage>
        <taxon>Eukaryota</taxon>
        <taxon>Viridiplantae</taxon>
        <taxon>Streptophyta</taxon>
        <taxon>Embryophyta</taxon>
        <taxon>Tracheophyta</taxon>
        <taxon>Spermatophyta</taxon>
        <taxon>Magnoliopsida</taxon>
        <taxon>Liliopsida</taxon>
        <taxon>Poales</taxon>
        <taxon>Poaceae</taxon>
        <taxon>BOP clade</taxon>
        <taxon>Oryzoideae</taxon>
        <taxon>Oryzeae</taxon>
        <taxon>Oryzinae</taxon>
        <taxon>Oryza</taxon>
    </lineage>
</organism>
<feature type="compositionally biased region" description="Polar residues" evidence="1">
    <location>
        <begin position="165"/>
        <end position="175"/>
    </location>
</feature>
<feature type="region of interest" description="Disordered" evidence="1">
    <location>
        <begin position="56"/>
        <end position="101"/>
    </location>
</feature>
<dbReference type="HOGENOM" id="CLU_1306578_0_0_1"/>
<feature type="signal peptide" evidence="2">
    <location>
        <begin position="1"/>
        <end position="20"/>
    </location>
</feature>
<evidence type="ECO:0000313" key="3">
    <source>
        <dbReference type="EnsemblPlants" id="OMERI01G40390.1"/>
    </source>
</evidence>
<feature type="region of interest" description="Disordered" evidence="1">
    <location>
        <begin position="161"/>
        <end position="192"/>
    </location>
</feature>
<proteinExistence type="predicted"/>
<dbReference type="EnsemblPlants" id="OMERI01G40390.1">
    <property type="protein sequence ID" value="OMERI01G40390.1"/>
    <property type="gene ID" value="OMERI01G40390"/>
</dbReference>
<keyword evidence="4" id="KW-1185">Reference proteome</keyword>